<sequence>MLLASPEATSTLLKLENNIKNYKTDLIRFKKDKQEKVTADYKEHRVYKWLSGTSDLPRFARKRRPIRKPRHYTIDKTSGNSSSESEQSSWDRERVISNSQAQSFLEDSNPANPGIRTRHQSKITSSEGGQLRDEDRRDVPSGGRGRPPRQRR</sequence>
<organism evidence="2 3">
    <name type="scientific">Pelobates cultripes</name>
    <name type="common">Western spadefoot toad</name>
    <dbReference type="NCBI Taxonomy" id="61616"/>
    <lineage>
        <taxon>Eukaryota</taxon>
        <taxon>Metazoa</taxon>
        <taxon>Chordata</taxon>
        <taxon>Craniata</taxon>
        <taxon>Vertebrata</taxon>
        <taxon>Euteleostomi</taxon>
        <taxon>Amphibia</taxon>
        <taxon>Batrachia</taxon>
        <taxon>Anura</taxon>
        <taxon>Pelobatoidea</taxon>
        <taxon>Pelobatidae</taxon>
        <taxon>Pelobates</taxon>
    </lineage>
</organism>
<keyword evidence="3" id="KW-1185">Reference proteome</keyword>
<evidence type="ECO:0000256" key="1">
    <source>
        <dbReference type="SAM" id="MobiDB-lite"/>
    </source>
</evidence>
<name>A0AAD1VQN3_PELCU</name>
<protein>
    <submittedName>
        <fullName evidence="2">Uncharacterized protein</fullName>
    </submittedName>
</protein>
<evidence type="ECO:0000313" key="2">
    <source>
        <dbReference type="EMBL" id="CAH2249770.1"/>
    </source>
</evidence>
<feature type="compositionally biased region" description="Basic and acidic residues" evidence="1">
    <location>
        <begin position="130"/>
        <end position="139"/>
    </location>
</feature>
<feature type="compositionally biased region" description="Basic residues" evidence="1">
    <location>
        <begin position="59"/>
        <end position="71"/>
    </location>
</feature>
<accession>A0AAD1VQN3</accession>
<dbReference type="Proteomes" id="UP001295444">
    <property type="component" value="Chromosome 02"/>
</dbReference>
<evidence type="ECO:0000313" key="3">
    <source>
        <dbReference type="Proteomes" id="UP001295444"/>
    </source>
</evidence>
<feature type="compositionally biased region" description="Polar residues" evidence="1">
    <location>
        <begin position="96"/>
        <end position="111"/>
    </location>
</feature>
<dbReference type="EMBL" id="OW240913">
    <property type="protein sequence ID" value="CAH2249770.1"/>
    <property type="molecule type" value="Genomic_DNA"/>
</dbReference>
<feature type="region of interest" description="Disordered" evidence="1">
    <location>
        <begin position="58"/>
        <end position="152"/>
    </location>
</feature>
<gene>
    <name evidence="2" type="ORF">PECUL_23A007327</name>
</gene>
<reference evidence="2" key="1">
    <citation type="submission" date="2022-03" db="EMBL/GenBank/DDBJ databases">
        <authorList>
            <person name="Alioto T."/>
            <person name="Alioto T."/>
            <person name="Gomez Garrido J."/>
        </authorList>
    </citation>
    <scope>NUCLEOTIDE SEQUENCE</scope>
</reference>
<dbReference type="AlphaFoldDB" id="A0AAD1VQN3"/>
<proteinExistence type="predicted"/>